<dbReference type="OrthoDB" id="6006530at2"/>
<dbReference type="RefSeq" id="WP_058510938.1">
    <property type="nucleotide sequence ID" value="NZ_LNYY01000019.1"/>
</dbReference>
<dbReference type="Gene3D" id="1.10.260.40">
    <property type="entry name" value="lambda repressor-like DNA-binding domains"/>
    <property type="match status" value="1"/>
</dbReference>
<dbReference type="InterPro" id="IPR001387">
    <property type="entry name" value="Cro/C1-type_HTH"/>
</dbReference>
<gene>
    <name evidence="2" type="ORF">Lste_2044</name>
</gene>
<evidence type="ECO:0000259" key="1">
    <source>
        <dbReference type="PROSITE" id="PS50943"/>
    </source>
</evidence>
<protein>
    <submittedName>
        <fullName evidence="2">Helix-turn-helix domain protein</fullName>
    </submittedName>
</protein>
<dbReference type="PATRIC" id="fig|947033.5.peg.2169"/>
<accession>A0A0W0ZJD0</accession>
<evidence type="ECO:0000313" key="2">
    <source>
        <dbReference type="EMBL" id="KTD68886.1"/>
    </source>
</evidence>
<dbReference type="STRING" id="947033.Lste_2044"/>
<comment type="caution">
    <text evidence="2">The sequence shown here is derived from an EMBL/GenBank/DDBJ whole genome shotgun (WGS) entry which is preliminary data.</text>
</comment>
<keyword evidence="3" id="KW-1185">Reference proteome</keyword>
<feature type="domain" description="HTH cro/C1-type" evidence="1">
    <location>
        <begin position="10"/>
        <end position="68"/>
    </location>
</feature>
<dbReference type="PROSITE" id="PS50943">
    <property type="entry name" value="HTH_CROC1"/>
    <property type="match status" value="1"/>
</dbReference>
<dbReference type="AlphaFoldDB" id="A0A0W0ZJD0"/>
<dbReference type="SUPFAM" id="SSF47413">
    <property type="entry name" value="lambda repressor-like DNA-binding domains"/>
    <property type="match status" value="1"/>
</dbReference>
<sequence>MADSPLPKRLKEARTAAGMSQKQLGIAAGMDEFSASPRINQYETGKHTPDFLTLKRIAMVLSVPTAYFYAEEDDLAEKIKLFPKQE</sequence>
<reference evidence="2 3" key="1">
    <citation type="submission" date="2015-11" db="EMBL/GenBank/DDBJ databases">
        <title>Genomic analysis of 38 Legionella species identifies large and diverse effector repertoires.</title>
        <authorList>
            <person name="Burstein D."/>
            <person name="Amaro F."/>
            <person name="Zusman T."/>
            <person name="Lifshitz Z."/>
            <person name="Cohen O."/>
            <person name="Gilbert J.A."/>
            <person name="Pupko T."/>
            <person name="Shuman H.A."/>
            <person name="Segal G."/>
        </authorList>
    </citation>
    <scope>NUCLEOTIDE SEQUENCE [LARGE SCALE GENOMIC DNA]</scope>
    <source>
        <strain evidence="2 3">IMVS3376</strain>
    </source>
</reference>
<dbReference type="CDD" id="cd00093">
    <property type="entry name" value="HTH_XRE"/>
    <property type="match status" value="1"/>
</dbReference>
<dbReference type="EMBL" id="LNYY01000019">
    <property type="protein sequence ID" value="KTD68886.1"/>
    <property type="molecule type" value="Genomic_DNA"/>
</dbReference>
<evidence type="ECO:0000313" key="3">
    <source>
        <dbReference type="Proteomes" id="UP000054926"/>
    </source>
</evidence>
<dbReference type="GO" id="GO:0003677">
    <property type="term" value="F:DNA binding"/>
    <property type="evidence" value="ECO:0007669"/>
    <property type="project" value="InterPro"/>
</dbReference>
<dbReference type="Pfam" id="PF01381">
    <property type="entry name" value="HTH_3"/>
    <property type="match status" value="1"/>
</dbReference>
<dbReference type="SMART" id="SM00530">
    <property type="entry name" value="HTH_XRE"/>
    <property type="match status" value="1"/>
</dbReference>
<dbReference type="Proteomes" id="UP000054926">
    <property type="component" value="Unassembled WGS sequence"/>
</dbReference>
<proteinExistence type="predicted"/>
<name>A0A0W0ZJD0_9GAMM</name>
<dbReference type="InterPro" id="IPR010982">
    <property type="entry name" value="Lambda_DNA-bd_dom_sf"/>
</dbReference>
<organism evidence="2 3">
    <name type="scientific">Legionella steelei</name>
    <dbReference type="NCBI Taxonomy" id="947033"/>
    <lineage>
        <taxon>Bacteria</taxon>
        <taxon>Pseudomonadati</taxon>
        <taxon>Pseudomonadota</taxon>
        <taxon>Gammaproteobacteria</taxon>
        <taxon>Legionellales</taxon>
        <taxon>Legionellaceae</taxon>
        <taxon>Legionella</taxon>
    </lineage>
</organism>